<accession>A0A8J6ZS28</accession>
<sequence length="165" mass="18684">MASNIQDKENSLGTLWLFKEKFGFKQLPVDIAYESYYKTLLTCASGDGTLADEERDWVIGYAYAYNCNPAIIEQLKVYKANEDIETVVTGHSSVDVSRRFLIYDAIQACCADGEYSEKERVVVLKAAKKLGISEDVFQQIEEIYLETVELRKKRLAVMYPDGGPL</sequence>
<protein>
    <recommendedName>
        <fullName evidence="3">Co-chaperone DjlA N-terminal domain-containing protein</fullName>
    </recommendedName>
</protein>
<comment type="caution">
    <text evidence="1">The sequence shown here is derived from an EMBL/GenBank/DDBJ whole genome shotgun (WGS) entry which is preliminary data.</text>
</comment>
<reference evidence="1" key="1">
    <citation type="submission" date="2020-10" db="EMBL/GenBank/DDBJ databases">
        <authorList>
            <person name="Castelo-Branco R."/>
            <person name="Eusebio N."/>
            <person name="Adriana R."/>
            <person name="Vieira A."/>
            <person name="Brugerolle De Fraissinette N."/>
            <person name="Rezende De Castro R."/>
            <person name="Schneider M.P."/>
            <person name="Vasconcelos V."/>
            <person name="Leao P.N."/>
        </authorList>
    </citation>
    <scope>NUCLEOTIDE SEQUENCE</scope>
    <source>
        <strain evidence="1">LEGE 12446</strain>
    </source>
</reference>
<name>A0A8J6ZS28_DESMC</name>
<keyword evidence="2" id="KW-1185">Reference proteome</keyword>
<dbReference type="SUPFAM" id="SSF158682">
    <property type="entry name" value="TerB-like"/>
    <property type="match status" value="1"/>
</dbReference>
<gene>
    <name evidence="1" type="ORF">IQ276_27590</name>
</gene>
<dbReference type="Gene3D" id="1.10.3680.10">
    <property type="entry name" value="TerB-like"/>
    <property type="match status" value="1"/>
</dbReference>
<dbReference type="InterPro" id="IPR029024">
    <property type="entry name" value="TerB-like"/>
</dbReference>
<dbReference type="EMBL" id="JADEXS010000525">
    <property type="protein sequence ID" value="MBE9026045.1"/>
    <property type="molecule type" value="Genomic_DNA"/>
</dbReference>
<evidence type="ECO:0000313" key="2">
    <source>
        <dbReference type="Proteomes" id="UP000622533"/>
    </source>
</evidence>
<dbReference type="RefSeq" id="WP_193921536.1">
    <property type="nucleotide sequence ID" value="NZ_JADEXS020000001.1"/>
</dbReference>
<organism evidence="1 2">
    <name type="scientific">Desmonostoc muscorum LEGE 12446</name>
    <dbReference type="NCBI Taxonomy" id="1828758"/>
    <lineage>
        <taxon>Bacteria</taxon>
        <taxon>Bacillati</taxon>
        <taxon>Cyanobacteriota</taxon>
        <taxon>Cyanophyceae</taxon>
        <taxon>Nostocales</taxon>
        <taxon>Nostocaceae</taxon>
        <taxon>Desmonostoc</taxon>
    </lineage>
</organism>
<proteinExistence type="predicted"/>
<dbReference type="AlphaFoldDB" id="A0A8J6ZS28"/>
<evidence type="ECO:0000313" key="1">
    <source>
        <dbReference type="EMBL" id="MBE9026045.1"/>
    </source>
</evidence>
<dbReference type="Proteomes" id="UP000622533">
    <property type="component" value="Unassembled WGS sequence"/>
</dbReference>
<evidence type="ECO:0008006" key="3">
    <source>
        <dbReference type="Google" id="ProtNLM"/>
    </source>
</evidence>